<reference evidence="1 2" key="1">
    <citation type="submission" date="2015-03" db="EMBL/GenBank/DDBJ databases">
        <title>Genome sequence of Pseudoalteromonas aurantia.</title>
        <authorList>
            <person name="Xie B.-B."/>
            <person name="Rong J.-C."/>
            <person name="Qin Q.-L."/>
            <person name="Zhang Y.-Z."/>
        </authorList>
    </citation>
    <scope>NUCLEOTIDE SEQUENCE [LARGE SCALE GENOMIC DNA]</scope>
    <source>
        <strain evidence="1 2">208</strain>
    </source>
</reference>
<dbReference type="Proteomes" id="UP000615755">
    <property type="component" value="Unassembled WGS sequence"/>
</dbReference>
<accession>A0ABR9EHR7</accession>
<protein>
    <submittedName>
        <fullName evidence="1">Uncharacterized protein</fullName>
    </submittedName>
</protein>
<keyword evidence="2" id="KW-1185">Reference proteome</keyword>
<name>A0ABR9EHR7_9GAMM</name>
<dbReference type="EMBL" id="AQGV01000013">
    <property type="protein sequence ID" value="MBE0369770.1"/>
    <property type="molecule type" value="Genomic_DNA"/>
</dbReference>
<organism evidence="1 2">
    <name type="scientific">Pseudoalteromonas aurantia 208</name>
    <dbReference type="NCBI Taxonomy" id="1314867"/>
    <lineage>
        <taxon>Bacteria</taxon>
        <taxon>Pseudomonadati</taxon>
        <taxon>Pseudomonadota</taxon>
        <taxon>Gammaproteobacteria</taxon>
        <taxon>Alteromonadales</taxon>
        <taxon>Pseudoalteromonadaceae</taxon>
        <taxon>Pseudoalteromonas</taxon>
    </lineage>
</organism>
<sequence length="38" mass="4200">MVRASMLRASMVRSKISVVLFISSAIYSPENPLKNAMT</sequence>
<evidence type="ECO:0000313" key="2">
    <source>
        <dbReference type="Proteomes" id="UP000615755"/>
    </source>
</evidence>
<comment type="caution">
    <text evidence="1">The sequence shown here is derived from an EMBL/GenBank/DDBJ whole genome shotgun (WGS) entry which is preliminary data.</text>
</comment>
<proteinExistence type="predicted"/>
<gene>
    <name evidence="1" type="ORF">PAUR_a4340</name>
</gene>
<evidence type="ECO:0000313" key="1">
    <source>
        <dbReference type="EMBL" id="MBE0369770.1"/>
    </source>
</evidence>